<dbReference type="Proteomes" id="UP000270924">
    <property type="component" value="Unassembled WGS sequence"/>
</dbReference>
<dbReference type="AlphaFoldDB" id="A0A3P7FEX2"/>
<reference evidence="2 3" key="1">
    <citation type="submission" date="2018-11" db="EMBL/GenBank/DDBJ databases">
        <authorList>
            <consortium name="Pathogen Informatics"/>
        </authorList>
    </citation>
    <scope>NUCLEOTIDE SEQUENCE [LARGE SCALE GENOMIC DNA]</scope>
</reference>
<dbReference type="InterPro" id="IPR048512">
    <property type="entry name" value="Dicer_platform"/>
</dbReference>
<protein>
    <recommendedName>
        <fullName evidence="1">Dicer platform domain-containing protein</fullName>
    </recommendedName>
</protein>
<dbReference type="OrthoDB" id="2392202at2759"/>
<feature type="domain" description="Dicer platform" evidence="1">
    <location>
        <begin position="63"/>
        <end position="195"/>
    </location>
</feature>
<feature type="non-terminal residue" evidence="2">
    <location>
        <position position="263"/>
    </location>
</feature>
<evidence type="ECO:0000313" key="3">
    <source>
        <dbReference type="Proteomes" id="UP000270924"/>
    </source>
</evidence>
<sequence>MHKRKELNDYLLPVGKDTIMLTALDEDPDEFIPNMSYKVGSARRRQLYDKRMAKALHNAIPHAGEECYIYVMEMDLIKAVSGAANPKNRRIINPLDTEFCFGFLSNKKIPKVRPNLGYPKRQKVPSFPLFLRQGRMQANIFLVKSRLLVDTQMLELLKAFHHYLFDNVLRLVKGGLVFVPDKAPVNVLIVPLRRERNSETGEVDFKLDYAYVRNVVSSIDELPRIPTEAERLAFKFDAAKFQDAIVMPWYRDRDHPSFYYVAE</sequence>
<evidence type="ECO:0000259" key="1">
    <source>
        <dbReference type="Pfam" id="PF20931"/>
    </source>
</evidence>
<gene>
    <name evidence="2" type="ORF">WBA_LOCUS1401</name>
</gene>
<dbReference type="Pfam" id="PF20931">
    <property type="entry name" value="Dicer_platform"/>
    <property type="match status" value="1"/>
</dbReference>
<name>A0A3P7FEX2_WUCBA</name>
<accession>A0A3P7FEX2</accession>
<proteinExistence type="predicted"/>
<dbReference type="EMBL" id="UYWW01000291">
    <property type="protein sequence ID" value="VDM08015.1"/>
    <property type="molecule type" value="Genomic_DNA"/>
</dbReference>
<dbReference type="InParanoid" id="A0A3P7FEX2"/>
<organism evidence="2 3">
    <name type="scientific">Wuchereria bancrofti</name>
    <dbReference type="NCBI Taxonomy" id="6293"/>
    <lineage>
        <taxon>Eukaryota</taxon>
        <taxon>Metazoa</taxon>
        <taxon>Ecdysozoa</taxon>
        <taxon>Nematoda</taxon>
        <taxon>Chromadorea</taxon>
        <taxon>Rhabditida</taxon>
        <taxon>Spirurina</taxon>
        <taxon>Spiruromorpha</taxon>
        <taxon>Filarioidea</taxon>
        <taxon>Onchocercidae</taxon>
        <taxon>Wuchereria</taxon>
    </lineage>
</organism>
<keyword evidence="3" id="KW-1185">Reference proteome</keyword>
<evidence type="ECO:0000313" key="2">
    <source>
        <dbReference type="EMBL" id="VDM08015.1"/>
    </source>
</evidence>
<dbReference type="Gene3D" id="2.170.260.10">
    <property type="entry name" value="paz domain"/>
    <property type="match status" value="1"/>
</dbReference>